<reference evidence="1" key="1">
    <citation type="submission" date="2021-06" db="EMBL/GenBank/DDBJ databases">
        <authorList>
            <person name="Kallberg Y."/>
            <person name="Tangrot J."/>
            <person name="Rosling A."/>
        </authorList>
    </citation>
    <scope>NUCLEOTIDE SEQUENCE</scope>
    <source>
        <strain evidence="1">28 12/20/2015</strain>
    </source>
</reference>
<keyword evidence="2" id="KW-1185">Reference proteome</keyword>
<dbReference type="EMBL" id="CAJVPW010054788">
    <property type="protein sequence ID" value="CAG8772256.1"/>
    <property type="molecule type" value="Genomic_DNA"/>
</dbReference>
<sequence>RKHAENISLTNEYNKNTDVKNFYYYDTQYYNKNSEDEVFNALNNNEKYKKILLDKNYNHF</sequence>
<name>A0ACA9R180_9GLOM</name>
<dbReference type="Proteomes" id="UP000789366">
    <property type="component" value="Unassembled WGS sequence"/>
</dbReference>
<feature type="non-terminal residue" evidence="1">
    <location>
        <position position="1"/>
    </location>
</feature>
<protein>
    <submittedName>
        <fullName evidence="1">11397_t:CDS:1</fullName>
    </submittedName>
</protein>
<evidence type="ECO:0000313" key="2">
    <source>
        <dbReference type="Proteomes" id="UP000789366"/>
    </source>
</evidence>
<accession>A0ACA9R180</accession>
<evidence type="ECO:0000313" key="1">
    <source>
        <dbReference type="EMBL" id="CAG8772256.1"/>
    </source>
</evidence>
<proteinExistence type="predicted"/>
<gene>
    <name evidence="1" type="ORF">SPELUC_LOCUS15855</name>
</gene>
<feature type="non-terminal residue" evidence="1">
    <location>
        <position position="60"/>
    </location>
</feature>
<organism evidence="1 2">
    <name type="scientific">Cetraspora pellucida</name>
    <dbReference type="NCBI Taxonomy" id="1433469"/>
    <lineage>
        <taxon>Eukaryota</taxon>
        <taxon>Fungi</taxon>
        <taxon>Fungi incertae sedis</taxon>
        <taxon>Mucoromycota</taxon>
        <taxon>Glomeromycotina</taxon>
        <taxon>Glomeromycetes</taxon>
        <taxon>Diversisporales</taxon>
        <taxon>Gigasporaceae</taxon>
        <taxon>Cetraspora</taxon>
    </lineage>
</organism>
<comment type="caution">
    <text evidence="1">The sequence shown here is derived from an EMBL/GenBank/DDBJ whole genome shotgun (WGS) entry which is preliminary data.</text>
</comment>